<evidence type="ECO:0000313" key="5">
    <source>
        <dbReference type="EMBL" id="JAP94951.1"/>
    </source>
</evidence>
<dbReference type="EMBL" id="GDID01001655">
    <property type="protein sequence ID" value="JAP94951.1"/>
    <property type="molecule type" value="Transcribed_RNA"/>
</dbReference>
<keyword evidence="4" id="KW-0687">Ribonucleoprotein</keyword>
<dbReference type="InterPro" id="IPR002778">
    <property type="entry name" value="Signal_recog_particle_SRP19"/>
</dbReference>
<evidence type="ECO:0000256" key="1">
    <source>
        <dbReference type="ARBA" id="ARBA00004496"/>
    </source>
</evidence>
<dbReference type="Gene3D" id="3.30.56.30">
    <property type="entry name" value="Signal recognition particle, SRP19-like subunit"/>
    <property type="match status" value="1"/>
</dbReference>
<comment type="subcellular location">
    <subcellularLocation>
        <location evidence="1">Cytoplasm</location>
    </subcellularLocation>
</comment>
<proteinExistence type="predicted"/>
<dbReference type="Pfam" id="PF01922">
    <property type="entry name" value="SRP19"/>
    <property type="match status" value="1"/>
</dbReference>
<evidence type="ECO:0000256" key="2">
    <source>
        <dbReference type="ARBA" id="ARBA00022490"/>
    </source>
</evidence>
<organism evidence="5">
    <name type="scientific">Trepomonas sp. PC1</name>
    <dbReference type="NCBI Taxonomy" id="1076344"/>
    <lineage>
        <taxon>Eukaryota</taxon>
        <taxon>Metamonada</taxon>
        <taxon>Diplomonadida</taxon>
        <taxon>Hexamitidae</taxon>
        <taxon>Hexamitinae</taxon>
        <taxon>Trepomonas</taxon>
    </lineage>
</organism>
<accession>A0A146KHS8</accession>
<feature type="non-terminal residue" evidence="5">
    <location>
        <position position="103"/>
    </location>
</feature>
<keyword evidence="2" id="KW-0963">Cytoplasm</keyword>
<dbReference type="GO" id="GO:0008312">
    <property type="term" value="F:7S RNA binding"/>
    <property type="evidence" value="ECO:0007669"/>
    <property type="project" value="InterPro"/>
</dbReference>
<feature type="non-terminal residue" evidence="5">
    <location>
        <position position="1"/>
    </location>
</feature>
<dbReference type="PANTHER" id="PTHR17453">
    <property type="entry name" value="SIGNAL RECOGNITION PARTICLE 19 KD PROTEIN"/>
    <property type="match status" value="1"/>
</dbReference>
<protein>
    <submittedName>
        <fullName evidence="5">Signal recognition particle 19 kDa protein</fullName>
    </submittedName>
</protein>
<name>A0A146KHS8_9EUKA</name>
<gene>
    <name evidence="5" type="ORF">TPC1_12203</name>
</gene>
<dbReference type="GO" id="GO:0006617">
    <property type="term" value="P:SRP-dependent cotranslational protein targeting to membrane, signal sequence recognition"/>
    <property type="evidence" value="ECO:0007669"/>
    <property type="project" value="TreeGrafter"/>
</dbReference>
<dbReference type="InterPro" id="IPR036521">
    <property type="entry name" value="SRP19-like_sf"/>
</dbReference>
<reference evidence="5" key="1">
    <citation type="submission" date="2015-07" db="EMBL/GenBank/DDBJ databases">
        <title>Adaptation to a free-living lifestyle via gene acquisitions in the diplomonad Trepomonas sp. PC1.</title>
        <authorList>
            <person name="Xu F."/>
            <person name="Jerlstrom-Hultqvist J."/>
            <person name="Kolisko M."/>
            <person name="Simpson A.G.B."/>
            <person name="Roger A.J."/>
            <person name="Svard S.G."/>
            <person name="Andersson J.O."/>
        </authorList>
    </citation>
    <scope>NUCLEOTIDE SEQUENCE</scope>
    <source>
        <strain evidence="5">PC1</strain>
    </source>
</reference>
<dbReference type="AlphaFoldDB" id="A0A146KHS8"/>
<evidence type="ECO:0000256" key="4">
    <source>
        <dbReference type="ARBA" id="ARBA00023274"/>
    </source>
</evidence>
<dbReference type="SUPFAM" id="SSF69695">
    <property type="entry name" value="SRP19"/>
    <property type="match status" value="1"/>
</dbReference>
<sequence>AIYPRYINAAVKQCDGRRIGKQHCPTNPTIQEIAEHLKKLYKEGQIVIEEKKRYPRSAVEQHDIGRVKINKIEGKNKYQLLKEVAESILAEKTELINKQIAAA</sequence>
<keyword evidence="3" id="KW-0733">Signal recognition particle</keyword>
<dbReference type="PANTHER" id="PTHR17453:SF0">
    <property type="entry name" value="SIGNAL RECOGNITION PARTICLE 19 KDA PROTEIN"/>
    <property type="match status" value="1"/>
</dbReference>
<evidence type="ECO:0000256" key="3">
    <source>
        <dbReference type="ARBA" id="ARBA00023135"/>
    </source>
</evidence>
<dbReference type="GO" id="GO:0005786">
    <property type="term" value="C:signal recognition particle, endoplasmic reticulum targeting"/>
    <property type="evidence" value="ECO:0007669"/>
    <property type="project" value="UniProtKB-KW"/>
</dbReference>